<feature type="transmembrane region" description="Helical" evidence="1">
    <location>
        <begin position="43"/>
        <end position="64"/>
    </location>
</feature>
<dbReference type="Proteomes" id="UP000305778">
    <property type="component" value="Unassembled WGS sequence"/>
</dbReference>
<evidence type="ECO:0000313" key="2">
    <source>
        <dbReference type="EMBL" id="TKA03189.1"/>
    </source>
</evidence>
<keyword evidence="3" id="KW-1185">Reference proteome</keyword>
<name>A0A4V5MY84_9ACTN</name>
<dbReference type="OrthoDB" id="4325203at2"/>
<evidence type="ECO:0000313" key="3">
    <source>
        <dbReference type="Proteomes" id="UP000305778"/>
    </source>
</evidence>
<feature type="transmembrane region" description="Helical" evidence="1">
    <location>
        <begin position="101"/>
        <end position="121"/>
    </location>
</feature>
<keyword evidence="1" id="KW-1133">Transmembrane helix</keyword>
<dbReference type="AlphaFoldDB" id="A0A4V5MY84"/>
<comment type="caution">
    <text evidence="2">The sequence shown here is derived from an EMBL/GenBank/DDBJ whole genome shotgun (WGS) entry which is preliminary data.</text>
</comment>
<protein>
    <submittedName>
        <fullName evidence="2">Uncharacterized protein</fullName>
    </submittedName>
</protein>
<sequence>MQAQTTVPARHHGRSEWRVPVWLGMLFGLWAAGIDRTHGASEVGATVLGLVGAAVVAVLCYVLHREQPRLEREARAGAYGVLFGAAMGYLLSLSGSTLLKASLWGLMFAGIMAAVSFYVFYTREV</sequence>
<evidence type="ECO:0000256" key="1">
    <source>
        <dbReference type="SAM" id="Phobius"/>
    </source>
</evidence>
<keyword evidence="1" id="KW-0472">Membrane</keyword>
<keyword evidence="1" id="KW-0812">Transmembrane</keyword>
<proteinExistence type="predicted"/>
<feature type="transmembrane region" description="Helical" evidence="1">
    <location>
        <begin position="19"/>
        <end position="37"/>
    </location>
</feature>
<feature type="transmembrane region" description="Helical" evidence="1">
    <location>
        <begin position="76"/>
        <end position="95"/>
    </location>
</feature>
<accession>A0A4V5MY84</accession>
<dbReference type="RefSeq" id="WP_136728496.1">
    <property type="nucleotide sequence ID" value="NZ_SUMC01000055.1"/>
</dbReference>
<organism evidence="2 3">
    <name type="scientific">Actinacidiphila oryziradicis</name>
    <dbReference type="NCBI Taxonomy" id="2571141"/>
    <lineage>
        <taxon>Bacteria</taxon>
        <taxon>Bacillati</taxon>
        <taxon>Actinomycetota</taxon>
        <taxon>Actinomycetes</taxon>
        <taxon>Kitasatosporales</taxon>
        <taxon>Streptomycetaceae</taxon>
        <taxon>Actinacidiphila</taxon>
    </lineage>
</organism>
<reference evidence="2 3" key="1">
    <citation type="submission" date="2019-04" db="EMBL/GenBank/DDBJ databases">
        <title>Streptomyces oryziradicis sp. nov., a novel actinomycete isolated from rhizosphere soil of rice (Oryza sativa L.).</title>
        <authorList>
            <person name="Li C."/>
        </authorList>
    </citation>
    <scope>NUCLEOTIDE SEQUENCE [LARGE SCALE GENOMIC DNA]</scope>
    <source>
        <strain evidence="2 3">NEAU-C40</strain>
    </source>
</reference>
<dbReference type="EMBL" id="SUMC01000055">
    <property type="protein sequence ID" value="TKA03189.1"/>
    <property type="molecule type" value="Genomic_DNA"/>
</dbReference>
<gene>
    <name evidence="2" type="ORF">FCI23_36620</name>
</gene>